<evidence type="ECO:0000256" key="1">
    <source>
        <dbReference type="SAM" id="Phobius"/>
    </source>
</evidence>
<feature type="transmembrane region" description="Helical" evidence="1">
    <location>
        <begin position="131"/>
        <end position="153"/>
    </location>
</feature>
<evidence type="ECO:0000313" key="2">
    <source>
        <dbReference type="EMBL" id="SCC12845.1"/>
    </source>
</evidence>
<dbReference type="OrthoDB" id="7059227at2"/>
<evidence type="ECO:0000313" key="3">
    <source>
        <dbReference type="Proteomes" id="UP000199698"/>
    </source>
</evidence>
<dbReference type="AlphaFoldDB" id="A0A1C4C171"/>
<feature type="transmembrane region" description="Helical" evidence="1">
    <location>
        <begin position="100"/>
        <end position="125"/>
    </location>
</feature>
<gene>
    <name evidence="2" type="ORF">GA0061080_10284</name>
</gene>
<name>A0A1C4C171_9GAMM</name>
<dbReference type="RefSeq" id="WP_091123900.1">
    <property type="nucleotide sequence ID" value="NZ_FMBA01000028.1"/>
</dbReference>
<accession>A0A1C4C171</accession>
<proteinExistence type="predicted"/>
<protein>
    <submittedName>
        <fullName evidence="2">Uncharacterized protein</fullName>
    </submittedName>
</protein>
<dbReference type="Proteomes" id="UP000199698">
    <property type="component" value="Unassembled WGS sequence"/>
</dbReference>
<dbReference type="STRING" id="1798183.GA0061080_10284"/>
<reference evidence="3" key="1">
    <citation type="submission" date="2016-08" db="EMBL/GenBank/DDBJ databases">
        <authorList>
            <person name="Varghese N."/>
            <person name="Submissions Spin"/>
        </authorList>
    </citation>
    <scope>NUCLEOTIDE SEQUENCE [LARGE SCALE GENOMIC DNA]</scope>
    <source>
        <strain evidence="3">R-53144</strain>
    </source>
</reference>
<dbReference type="EMBL" id="FMBA01000028">
    <property type="protein sequence ID" value="SCC12845.1"/>
    <property type="molecule type" value="Genomic_DNA"/>
</dbReference>
<keyword evidence="1" id="KW-1133">Transmembrane helix</keyword>
<sequence length="314" mass="35943">MEILKDLVLRYCVIFGKRFSAKQKIAFLRVISKELIQLGYMVDAKLAKLKLATRRYENYYNAYIGDLNKAELIICTYYDTGVNNFNFQKKYAFSPQFSKLSYFISIAPIIILFIASLILNYFVFIPDIRTQGFFSISGVGSIISTVLLFFFVFKFKSGIPNQKNFVCNSSSIITIINLINKLNKKEKKKIAFVLYDGGNSNQYGLKMLESYSNQMKNKKFIFIDSIGNGNELIFLKPQQSNLQLENITFYSGKMETQLPNYIMITSGDIDENGKIVIKNAHSAKDNYLSDKVINKHTQSLLEISRALISSNNDK</sequence>
<keyword evidence="1" id="KW-0812">Transmembrane</keyword>
<keyword evidence="3" id="KW-1185">Reference proteome</keyword>
<keyword evidence="1" id="KW-0472">Membrane</keyword>
<organism evidence="2 3">
    <name type="scientific">Gilliamella intestini</name>
    <dbReference type="NCBI Taxonomy" id="1798183"/>
    <lineage>
        <taxon>Bacteria</taxon>
        <taxon>Pseudomonadati</taxon>
        <taxon>Pseudomonadota</taxon>
        <taxon>Gammaproteobacteria</taxon>
        <taxon>Orbales</taxon>
        <taxon>Orbaceae</taxon>
        <taxon>Gilliamella</taxon>
    </lineage>
</organism>